<reference evidence="1" key="1">
    <citation type="journal article" date="2020" name="Nature">
        <title>Giant virus diversity and host interactions through global metagenomics.</title>
        <authorList>
            <person name="Schulz F."/>
            <person name="Roux S."/>
            <person name="Paez-Espino D."/>
            <person name="Jungbluth S."/>
            <person name="Walsh D.A."/>
            <person name="Denef V.J."/>
            <person name="McMahon K.D."/>
            <person name="Konstantinidis K.T."/>
            <person name="Eloe-Fadrosh E.A."/>
            <person name="Kyrpides N.C."/>
            <person name="Woyke T."/>
        </authorList>
    </citation>
    <scope>NUCLEOTIDE SEQUENCE</scope>
    <source>
        <strain evidence="1">GVMAG-M-3300027759-16</strain>
    </source>
</reference>
<dbReference type="AlphaFoldDB" id="A0A6C0L927"/>
<evidence type="ECO:0000313" key="1">
    <source>
        <dbReference type="EMBL" id="QHU26168.1"/>
    </source>
</evidence>
<protein>
    <submittedName>
        <fullName evidence="1">Uncharacterized protein</fullName>
    </submittedName>
</protein>
<sequence>MNYGEYMRKKERAAAKIVGYQMGQDASQVTLRNQGLATTRTLKTITGNDPSFNGVPFTVSTSDANSCTRVISGLKNADATQNIIGLAQRSAHKFSMTPHVTVIPCSDMLSTITNAPSTQSCVADPGQIFRNPTELIANQARQASIRSQYNLPSKLDSLRGPVANIR</sequence>
<accession>A0A6C0L927</accession>
<dbReference type="EMBL" id="MN740437">
    <property type="protein sequence ID" value="QHU26168.1"/>
    <property type="molecule type" value="Genomic_DNA"/>
</dbReference>
<name>A0A6C0L927_9ZZZZ</name>
<organism evidence="1">
    <name type="scientific">viral metagenome</name>
    <dbReference type="NCBI Taxonomy" id="1070528"/>
    <lineage>
        <taxon>unclassified sequences</taxon>
        <taxon>metagenomes</taxon>
        <taxon>organismal metagenomes</taxon>
    </lineage>
</organism>
<proteinExistence type="predicted"/>